<accession>A0ABD6D273</accession>
<keyword evidence="2" id="KW-1185">Reference proteome</keyword>
<organism evidence="1 2">
    <name type="scientific">Haloplanus ruber</name>
    <dbReference type="NCBI Taxonomy" id="869892"/>
    <lineage>
        <taxon>Archaea</taxon>
        <taxon>Methanobacteriati</taxon>
        <taxon>Methanobacteriota</taxon>
        <taxon>Stenosarchaea group</taxon>
        <taxon>Halobacteria</taxon>
        <taxon>Halobacteriales</taxon>
        <taxon>Haloferacaceae</taxon>
        <taxon>Haloplanus</taxon>
    </lineage>
</organism>
<proteinExistence type="predicted"/>
<name>A0ABD6D273_9EURY</name>
<dbReference type="RefSeq" id="WP_256404557.1">
    <property type="nucleotide sequence ID" value="NZ_CP187151.1"/>
</dbReference>
<dbReference type="Proteomes" id="UP001597075">
    <property type="component" value="Unassembled WGS sequence"/>
</dbReference>
<evidence type="ECO:0000313" key="1">
    <source>
        <dbReference type="EMBL" id="MFD1634304.1"/>
    </source>
</evidence>
<reference evidence="1 2" key="1">
    <citation type="journal article" date="2019" name="Int. J. Syst. Evol. Microbiol.">
        <title>The Global Catalogue of Microorganisms (GCM) 10K type strain sequencing project: providing services to taxonomists for standard genome sequencing and annotation.</title>
        <authorList>
            <consortium name="The Broad Institute Genomics Platform"/>
            <consortium name="The Broad Institute Genome Sequencing Center for Infectious Disease"/>
            <person name="Wu L."/>
            <person name="Ma J."/>
        </authorList>
    </citation>
    <scope>NUCLEOTIDE SEQUENCE [LARGE SCALE GENOMIC DNA]</scope>
    <source>
        <strain evidence="1 2">CGMCC 1.10594</strain>
    </source>
</reference>
<dbReference type="AlphaFoldDB" id="A0ABD6D273"/>
<evidence type="ECO:0000313" key="2">
    <source>
        <dbReference type="Proteomes" id="UP001597075"/>
    </source>
</evidence>
<comment type="caution">
    <text evidence="1">The sequence shown here is derived from an EMBL/GenBank/DDBJ whole genome shotgun (WGS) entry which is preliminary data.</text>
</comment>
<sequence>MSVSLTVDLGSNERALVCEGTGTISPGGYIALALSRPATYTTRLAVSGADGDLRKAFDVPRSAWNAKSGGDEGLSPEHNVHIRRDEIEVRFVGEGR</sequence>
<gene>
    <name evidence="1" type="ORF">ACFSBJ_11265</name>
</gene>
<protein>
    <submittedName>
        <fullName evidence="1">Uncharacterized protein</fullName>
    </submittedName>
</protein>
<dbReference type="EMBL" id="JBHUDL010000010">
    <property type="protein sequence ID" value="MFD1634304.1"/>
    <property type="molecule type" value="Genomic_DNA"/>
</dbReference>